<feature type="domain" description="Response regulatory" evidence="6">
    <location>
        <begin position="3"/>
        <end position="116"/>
    </location>
</feature>
<dbReference type="PROSITE" id="PS50110">
    <property type="entry name" value="RESPONSE_REGULATORY"/>
    <property type="match status" value="1"/>
</dbReference>
<protein>
    <submittedName>
        <fullName evidence="8">Response regulator transcription factor</fullName>
    </submittedName>
</protein>
<dbReference type="PANTHER" id="PTHR48111:SF43">
    <property type="entry name" value="STAGE 0 SPORULATION PROTEIN A HOMOLOG"/>
    <property type="match status" value="1"/>
</dbReference>
<evidence type="ECO:0000256" key="2">
    <source>
        <dbReference type="ARBA" id="ARBA00023125"/>
    </source>
</evidence>
<dbReference type="SMART" id="SM00448">
    <property type="entry name" value="REC"/>
    <property type="match status" value="1"/>
</dbReference>
<dbReference type="SMART" id="SM00862">
    <property type="entry name" value="Trans_reg_C"/>
    <property type="match status" value="1"/>
</dbReference>
<dbReference type="InterPro" id="IPR001867">
    <property type="entry name" value="OmpR/PhoB-type_DNA-bd"/>
</dbReference>
<name>A0ABS6EL40_9CLOT</name>
<dbReference type="PANTHER" id="PTHR48111">
    <property type="entry name" value="REGULATOR OF RPOS"/>
    <property type="match status" value="1"/>
</dbReference>
<dbReference type="Pfam" id="PF00072">
    <property type="entry name" value="Response_reg"/>
    <property type="match status" value="1"/>
</dbReference>
<keyword evidence="4" id="KW-0597">Phosphoprotein</keyword>
<evidence type="ECO:0000256" key="4">
    <source>
        <dbReference type="PROSITE-ProRule" id="PRU00169"/>
    </source>
</evidence>
<evidence type="ECO:0000256" key="1">
    <source>
        <dbReference type="ARBA" id="ARBA00023015"/>
    </source>
</evidence>
<keyword evidence="9" id="KW-1185">Reference proteome</keyword>
<dbReference type="InterPro" id="IPR039420">
    <property type="entry name" value="WalR-like"/>
</dbReference>
<feature type="domain" description="OmpR/PhoB-type" evidence="7">
    <location>
        <begin position="126"/>
        <end position="222"/>
    </location>
</feature>
<dbReference type="PROSITE" id="PS51755">
    <property type="entry name" value="OMPR_PHOB"/>
    <property type="match status" value="1"/>
</dbReference>
<evidence type="ECO:0000313" key="8">
    <source>
        <dbReference type="EMBL" id="MBU5485927.1"/>
    </source>
</evidence>
<evidence type="ECO:0000259" key="7">
    <source>
        <dbReference type="PROSITE" id="PS51755"/>
    </source>
</evidence>
<dbReference type="Proteomes" id="UP000726170">
    <property type="component" value="Unassembled WGS sequence"/>
</dbReference>
<feature type="DNA-binding region" description="OmpR/PhoB-type" evidence="5">
    <location>
        <begin position="126"/>
        <end position="222"/>
    </location>
</feature>
<comment type="caution">
    <text evidence="8">The sequence shown here is derived from an EMBL/GenBank/DDBJ whole genome shotgun (WGS) entry which is preliminary data.</text>
</comment>
<reference evidence="8 9" key="1">
    <citation type="submission" date="2021-06" db="EMBL/GenBank/DDBJ databases">
        <authorList>
            <person name="Sun Q."/>
            <person name="Li D."/>
        </authorList>
    </citation>
    <scope>NUCLEOTIDE SEQUENCE [LARGE SCALE GENOMIC DNA]</scope>
    <source>
        <strain evidence="8 9">MSJ-11</strain>
    </source>
</reference>
<keyword evidence="3" id="KW-0804">Transcription</keyword>
<gene>
    <name evidence="8" type="ORF">KQI86_16520</name>
</gene>
<dbReference type="EMBL" id="JAHLQF010000004">
    <property type="protein sequence ID" value="MBU5485927.1"/>
    <property type="molecule type" value="Genomic_DNA"/>
</dbReference>
<keyword evidence="2 5" id="KW-0238">DNA-binding</keyword>
<keyword evidence="1" id="KW-0805">Transcription regulation</keyword>
<dbReference type="InterPro" id="IPR001789">
    <property type="entry name" value="Sig_transdc_resp-reg_receiver"/>
</dbReference>
<evidence type="ECO:0000313" key="9">
    <source>
        <dbReference type="Proteomes" id="UP000726170"/>
    </source>
</evidence>
<dbReference type="CDD" id="cd00383">
    <property type="entry name" value="trans_reg_C"/>
    <property type="match status" value="1"/>
</dbReference>
<proteinExistence type="predicted"/>
<dbReference type="Pfam" id="PF00486">
    <property type="entry name" value="Trans_reg_C"/>
    <property type="match status" value="1"/>
</dbReference>
<evidence type="ECO:0000256" key="3">
    <source>
        <dbReference type="ARBA" id="ARBA00023163"/>
    </source>
</evidence>
<dbReference type="RefSeq" id="WP_216440527.1">
    <property type="nucleotide sequence ID" value="NZ_JAHLQF010000004.1"/>
</dbReference>
<evidence type="ECO:0000256" key="5">
    <source>
        <dbReference type="PROSITE-ProRule" id="PRU01091"/>
    </source>
</evidence>
<sequence length="222" mass="25727">MKRILLIEDDETIRGELSIVLENHGYSVYAVTDFPKVINEIKEQNPHLILLDINLPCKDGFKLCTQIRSFSTVPIIFVTSRNTDMDELSSITLGGDDYITKPYNISILLARIDSLLKRAYGDFNEQYELRYRDLKLCLDVGEVEYRGKCVELTKNEMKILYYLFKHNGKIVSRADIIEYLWDNKMFVDDNTLSVNITRIRNKLAEIGIANFIITKHGQGYMI</sequence>
<feature type="modified residue" description="4-aspartylphosphate" evidence="4">
    <location>
        <position position="52"/>
    </location>
</feature>
<organism evidence="8 9">
    <name type="scientific">Clostridium mobile</name>
    <dbReference type="NCBI Taxonomy" id="2841512"/>
    <lineage>
        <taxon>Bacteria</taxon>
        <taxon>Bacillati</taxon>
        <taxon>Bacillota</taxon>
        <taxon>Clostridia</taxon>
        <taxon>Eubacteriales</taxon>
        <taxon>Clostridiaceae</taxon>
        <taxon>Clostridium</taxon>
    </lineage>
</organism>
<evidence type="ECO:0000259" key="6">
    <source>
        <dbReference type="PROSITE" id="PS50110"/>
    </source>
</evidence>
<accession>A0ABS6EL40</accession>